<feature type="region of interest" description="Disordered" evidence="1">
    <location>
        <begin position="51"/>
        <end position="72"/>
    </location>
</feature>
<dbReference type="EMBL" id="JADKIO010000009">
    <property type="protein sequence ID" value="MBK9797238.1"/>
    <property type="molecule type" value="Genomic_DNA"/>
</dbReference>
<gene>
    <name evidence="3" type="ORF">IPP58_12235</name>
</gene>
<evidence type="ECO:0000313" key="4">
    <source>
        <dbReference type="Proteomes" id="UP000886657"/>
    </source>
</evidence>
<name>A0A9D7XJ08_9BACT</name>
<evidence type="ECO:0000313" key="3">
    <source>
        <dbReference type="EMBL" id="MBK9797238.1"/>
    </source>
</evidence>
<feature type="domain" description="HTH cro/C1-type" evidence="2">
    <location>
        <begin position="82"/>
        <end position="128"/>
    </location>
</feature>
<dbReference type="InterPro" id="IPR001387">
    <property type="entry name" value="Cro/C1-type_HTH"/>
</dbReference>
<organism evidence="3 4">
    <name type="scientific">Candidatus Geothrix skivensis</name>
    <dbReference type="NCBI Taxonomy" id="2954439"/>
    <lineage>
        <taxon>Bacteria</taxon>
        <taxon>Pseudomonadati</taxon>
        <taxon>Acidobacteriota</taxon>
        <taxon>Holophagae</taxon>
        <taxon>Holophagales</taxon>
        <taxon>Holophagaceae</taxon>
        <taxon>Geothrix</taxon>
    </lineage>
</organism>
<dbReference type="Pfam" id="PF01381">
    <property type="entry name" value="HTH_3"/>
    <property type="match status" value="1"/>
</dbReference>
<dbReference type="Gene3D" id="1.10.260.40">
    <property type="entry name" value="lambda repressor-like DNA-binding domains"/>
    <property type="match status" value="1"/>
</dbReference>
<protein>
    <submittedName>
        <fullName evidence="3">Helix-turn-helix transcriptional regulator</fullName>
    </submittedName>
</protein>
<evidence type="ECO:0000256" key="1">
    <source>
        <dbReference type="SAM" id="MobiDB-lite"/>
    </source>
</evidence>
<comment type="caution">
    <text evidence="3">The sequence shown here is derived from an EMBL/GenBank/DDBJ whole genome shotgun (WGS) entry which is preliminary data.</text>
</comment>
<dbReference type="CDD" id="cd00093">
    <property type="entry name" value="HTH_XRE"/>
    <property type="match status" value="1"/>
</dbReference>
<dbReference type="SUPFAM" id="SSF47413">
    <property type="entry name" value="lambda repressor-like DNA-binding domains"/>
    <property type="match status" value="1"/>
</dbReference>
<accession>A0A9D7XJ08</accession>
<proteinExistence type="predicted"/>
<dbReference type="AlphaFoldDB" id="A0A9D7XJ08"/>
<sequence length="145" mass="15962">MPNIASILKDEIVRLARKEMRKELEGLRKASAQYRSDIAGLKRRVADLEKQVSRAAKKAPGTATSKTTDESSTKFRFRAKGLATHRQRLGLSAAEAGVILGVSAQTVYNWEAEKSRPRQSQLAAIAAFRKMGKRHAKGELAKTEG</sequence>
<dbReference type="GO" id="GO:0003677">
    <property type="term" value="F:DNA binding"/>
    <property type="evidence" value="ECO:0007669"/>
    <property type="project" value="InterPro"/>
</dbReference>
<dbReference type="InterPro" id="IPR010982">
    <property type="entry name" value="Lambda_DNA-bd_dom_sf"/>
</dbReference>
<evidence type="ECO:0000259" key="2">
    <source>
        <dbReference type="PROSITE" id="PS50943"/>
    </source>
</evidence>
<dbReference type="SMART" id="SM00530">
    <property type="entry name" value="HTH_XRE"/>
    <property type="match status" value="1"/>
</dbReference>
<reference evidence="3" key="1">
    <citation type="submission" date="2020-10" db="EMBL/GenBank/DDBJ databases">
        <title>Connecting structure to function with the recovery of over 1000 high-quality activated sludge metagenome-assembled genomes encoding full-length rRNA genes using long-read sequencing.</title>
        <authorList>
            <person name="Singleton C.M."/>
            <person name="Petriglieri F."/>
            <person name="Kristensen J.M."/>
            <person name="Kirkegaard R.H."/>
            <person name="Michaelsen T.Y."/>
            <person name="Andersen M.H."/>
            <person name="Karst S.M."/>
            <person name="Dueholm M.S."/>
            <person name="Nielsen P.H."/>
            <person name="Albertsen M."/>
        </authorList>
    </citation>
    <scope>NUCLEOTIDE SEQUENCE</scope>
    <source>
        <strain evidence="3">Skiv_18-Q3-R9-52_MAXAC.067</strain>
    </source>
</reference>
<dbReference type="PROSITE" id="PS50943">
    <property type="entry name" value="HTH_CROC1"/>
    <property type="match status" value="1"/>
</dbReference>
<dbReference type="Proteomes" id="UP000886657">
    <property type="component" value="Unassembled WGS sequence"/>
</dbReference>